<accession>A0AAU9AHJ1</accession>
<evidence type="ECO:0008006" key="5">
    <source>
        <dbReference type="Google" id="ProtNLM"/>
    </source>
</evidence>
<name>A0AAU9AHJ1_LYSEN</name>
<gene>
    <name evidence="3" type="ORF">LEN_3138</name>
</gene>
<dbReference type="Pfam" id="PF13622">
    <property type="entry name" value="4HBT_3"/>
    <property type="match status" value="1"/>
</dbReference>
<sequence length="266" mass="28852">MDRSHDDAWYFEPLGALRFAPSGHVGGGWNPREQHIAPAFGLLTHLLERHREQRGGGDLALGRLSFDIHGVLPMEAFEVELDVVRPGRTIELVEARIMHGGRTAVVLRAWWLARTDSAALAGTPQSPLPPPEALPPWDFGSVWPGGFVRSVRTRRREQAPGQCVFWVDTDVALLKGETVSPTARLMGLVDIANGATPRVSPERALFPNLDLTAHLLRAPVGAWVGFDTSVSFGPGGVGLTHSWIHDREGVVGVVSQCLTVRPVLGA</sequence>
<evidence type="ECO:0000313" key="4">
    <source>
        <dbReference type="Proteomes" id="UP000218824"/>
    </source>
</evidence>
<evidence type="ECO:0000313" key="3">
    <source>
        <dbReference type="EMBL" id="BAV98625.1"/>
    </source>
</evidence>
<dbReference type="KEGG" id="lem:LEN_3138"/>
<organism evidence="3 4">
    <name type="scientific">Lysobacter enzymogenes</name>
    <dbReference type="NCBI Taxonomy" id="69"/>
    <lineage>
        <taxon>Bacteria</taxon>
        <taxon>Pseudomonadati</taxon>
        <taxon>Pseudomonadota</taxon>
        <taxon>Gammaproteobacteria</taxon>
        <taxon>Lysobacterales</taxon>
        <taxon>Lysobacteraceae</taxon>
        <taxon>Lysobacter</taxon>
    </lineage>
</organism>
<dbReference type="InterPro" id="IPR049449">
    <property type="entry name" value="TesB_ACOT8-like_N"/>
</dbReference>
<evidence type="ECO:0000259" key="1">
    <source>
        <dbReference type="Pfam" id="PF13622"/>
    </source>
</evidence>
<dbReference type="SUPFAM" id="SSF54637">
    <property type="entry name" value="Thioesterase/thiol ester dehydrase-isomerase"/>
    <property type="match status" value="1"/>
</dbReference>
<proteinExistence type="predicted"/>
<dbReference type="Pfam" id="PF20789">
    <property type="entry name" value="4HBT_3C"/>
    <property type="match status" value="1"/>
</dbReference>
<dbReference type="Proteomes" id="UP000218824">
    <property type="component" value="Chromosome"/>
</dbReference>
<feature type="domain" description="Acyl-CoA thioesterase-like C-terminal" evidence="2">
    <location>
        <begin position="131"/>
        <end position="259"/>
    </location>
</feature>
<dbReference type="InterPro" id="IPR042171">
    <property type="entry name" value="Acyl-CoA_hotdog"/>
</dbReference>
<evidence type="ECO:0000259" key="2">
    <source>
        <dbReference type="Pfam" id="PF20789"/>
    </source>
</evidence>
<dbReference type="InterPro" id="IPR049450">
    <property type="entry name" value="ACOT8-like_C"/>
</dbReference>
<dbReference type="Gene3D" id="2.40.160.210">
    <property type="entry name" value="Acyl-CoA thioesterase, double hotdog domain"/>
    <property type="match status" value="1"/>
</dbReference>
<protein>
    <recommendedName>
        <fullName evidence="5">Thioesterase family protein</fullName>
    </recommendedName>
</protein>
<dbReference type="AlphaFoldDB" id="A0AAU9AHJ1"/>
<dbReference type="EMBL" id="AP014940">
    <property type="protein sequence ID" value="BAV98625.1"/>
    <property type="molecule type" value="Genomic_DNA"/>
</dbReference>
<feature type="domain" description="Acyl-CoA thioesterase-like N-terminal HotDog" evidence="1">
    <location>
        <begin position="28"/>
        <end position="111"/>
    </location>
</feature>
<reference evidence="3 4" key="1">
    <citation type="journal article" date="2017" name="DNA Res.">
        <title>Complete genome sequence and expression profile of the commercial lytic enzyme producer Lysobacter enzymogenes M497-1.</title>
        <authorList>
            <person name="Takami H."/>
            <person name="Toyoda A."/>
            <person name="Uchiyama I."/>
            <person name="Itoh T."/>
            <person name="Takaki Y."/>
            <person name="Arai W."/>
            <person name="Nishi S."/>
            <person name="Kawai M."/>
            <person name="Shinya K."/>
            <person name="Ikeda H."/>
        </authorList>
    </citation>
    <scope>NUCLEOTIDE SEQUENCE [LARGE SCALE GENOMIC DNA]</scope>
    <source>
        <strain evidence="3 4">M497-1</strain>
    </source>
</reference>
<dbReference type="InterPro" id="IPR029069">
    <property type="entry name" value="HotDog_dom_sf"/>
</dbReference>